<dbReference type="Pfam" id="PF12625">
    <property type="entry name" value="Arabinose_bd"/>
    <property type="match status" value="1"/>
</dbReference>
<dbReference type="KEGG" id="sclo:SCLO_1014320"/>
<dbReference type="OrthoDB" id="9805730at2"/>
<evidence type="ECO:0000259" key="2">
    <source>
        <dbReference type="Pfam" id="PF12625"/>
    </source>
</evidence>
<dbReference type="RefSeq" id="WP_083949241.1">
    <property type="nucleotide sequence ID" value="NZ_AP017655.1"/>
</dbReference>
<reference evidence="3 4" key="1">
    <citation type="submission" date="2016-10" db="EMBL/GenBank/DDBJ databases">
        <title>Complete Genome Sequence of the Nonylphenol-Degrading Bacterium Sphingobium cloacae JCM 10874T.</title>
        <authorList>
            <person name="Ootsuka M."/>
            <person name="Nishizawa T."/>
            <person name="Ohta H."/>
        </authorList>
    </citation>
    <scope>NUCLEOTIDE SEQUENCE [LARGE SCALE GENOMIC DNA]</scope>
    <source>
        <strain evidence="3 4">JCM 10874</strain>
    </source>
</reference>
<dbReference type="AlphaFoldDB" id="A0A1E1F1Y2"/>
<dbReference type="InterPro" id="IPR032687">
    <property type="entry name" value="AraC-type_N"/>
</dbReference>
<feature type="domain" description="HTH-type transcriptional regulator AraC-type N-terminal" evidence="2">
    <location>
        <begin position="12"/>
        <end position="197"/>
    </location>
</feature>
<dbReference type="GO" id="GO:0000976">
    <property type="term" value="F:transcription cis-regulatory region binding"/>
    <property type="evidence" value="ECO:0007669"/>
    <property type="project" value="TreeGrafter"/>
</dbReference>
<accession>A0A1E1F1Y2</accession>
<dbReference type="GO" id="GO:0005829">
    <property type="term" value="C:cytosol"/>
    <property type="evidence" value="ECO:0007669"/>
    <property type="project" value="TreeGrafter"/>
</dbReference>
<sequence>MFGHEKLVRSYGGDPFDLAARVGLPRKAFTHSDMLISWSRQGVFCELVAEELDRPNFGLEHTMSLPDTFPNSGAAIFLSQITGTFEEWIHACERFTRFHTNAWTLHLIKDDSPFARLRVLEDPLARAPRQQAEGLVSSLYRMARTVINATTETNHLVRFRHPKPSDTRLHEELFGCPIEFDAPYNETVFRREYLERPTGGRLVTLRLVFDAYLRYRIASATSHSAWSCPICAASTTRSMPMCWNIARFYSTARRTPAPFSSRR</sequence>
<dbReference type="GO" id="GO:0003700">
    <property type="term" value="F:DNA-binding transcription factor activity"/>
    <property type="evidence" value="ECO:0007669"/>
    <property type="project" value="TreeGrafter"/>
</dbReference>
<evidence type="ECO:0000313" key="3">
    <source>
        <dbReference type="EMBL" id="BAV64472.1"/>
    </source>
</evidence>
<keyword evidence="1" id="KW-0238">DNA-binding</keyword>
<proteinExistence type="predicted"/>
<evidence type="ECO:0000256" key="1">
    <source>
        <dbReference type="ARBA" id="ARBA00023125"/>
    </source>
</evidence>
<dbReference type="PANTHER" id="PTHR47894">
    <property type="entry name" value="HTH-TYPE TRANSCRIPTIONAL REGULATOR GADX"/>
    <property type="match status" value="1"/>
</dbReference>
<organism evidence="3 4">
    <name type="scientific">Sphingobium cloacae</name>
    <dbReference type="NCBI Taxonomy" id="120107"/>
    <lineage>
        <taxon>Bacteria</taxon>
        <taxon>Pseudomonadati</taxon>
        <taxon>Pseudomonadota</taxon>
        <taxon>Alphaproteobacteria</taxon>
        <taxon>Sphingomonadales</taxon>
        <taxon>Sphingomonadaceae</taxon>
        <taxon>Sphingobium</taxon>
    </lineage>
</organism>
<dbReference type="Proteomes" id="UP000218272">
    <property type="component" value="Chromosome SCLO_1"/>
</dbReference>
<evidence type="ECO:0000313" key="4">
    <source>
        <dbReference type="Proteomes" id="UP000218272"/>
    </source>
</evidence>
<dbReference type="PANTHER" id="PTHR47894:SF4">
    <property type="entry name" value="HTH-TYPE TRANSCRIPTIONAL REGULATOR GADX"/>
    <property type="match status" value="1"/>
</dbReference>
<name>A0A1E1F1Y2_9SPHN</name>
<protein>
    <submittedName>
        <fullName evidence="3">AraC type helix-turn-helix</fullName>
    </submittedName>
</protein>
<gene>
    <name evidence="3" type="ORF">SCLO_1014320</name>
</gene>
<dbReference type="EMBL" id="AP017655">
    <property type="protein sequence ID" value="BAV64472.1"/>
    <property type="molecule type" value="Genomic_DNA"/>
</dbReference>
<keyword evidence="4" id="KW-1185">Reference proteome</keyword>